<dbReference type="PANTHER" id="PTHR43407">
    <property type="entry name" value="GLUTAMINE SYNTHETASE"/>
    <property type="match status" value="1"/>
</dbReference>
<organism evidence="22 23">
    <name type="scientific">Candidatus Thermokryptus mobilis</name>
    <dbReference type="NCBI Taxonomy" id="1643428"/>
    <lineage>
        <taxon>Bacteria</taxon>
        <taxon>Pseudomonadati</taxon>
        <taxon>Candidatus Kryptoniota</taxon>
        <taxon>Candidatus Thermokryptus</taxon>
    </lineage>
</organism>
<evidence type="ECO:0000256" key="3">
    <source>
        <dbReference type="ARBA" id="ARBA00011354"/>
    </source>
</evidence>
<feature type="binding site" evidence="14">
    <location>
        <position position="361"/>
    </location>
    <ligand>
        <name>Mg(2+)</name>
        <dbReference type="ChEBI" id="CHEBI:18420"/>
        <label>1</label>
    </ligand>
</feature>
<keyword evidence="9 13" id="KW-0547">Nucleotide-binding</keyword>
<feature type="domain" description="GS catalytic" evidence="21">
    <location>
        <begin position="108"/>
        <end position="473"/>
    </location>
</feature>
<evidence type="ECO:0000256" key="6">
    <source>
        <dbReference type="ARBA" id="ARBA00022553"/>
    </source>
</evidence>
<evidence type="ECO:0000259" key="21">
    <source>
        <dbReference type="PROSITE" id="PS51987"/>
    </source>
</evidence>
<evidence type="ECO:0000256" key="8">
    <source>
        <dbReference type="ARBA" id="ARBA00022723"/>
    </source>
</evidence>
<feature type="domain" description="GS beta-grasp" evidence="20">
    <location>
        <begin position="16"/>
        <end position="100"/>
    </location>
</feature>
<dbReference type="GO" id="GO:0019740">
    <property type="term" value="P:nitrogen utilization"/>
    <property type="evidence" value="ECO:0007669"/>
    <property type="project" value="TreeGrafter"/>
</dbReference>
<dbReference type="SUPFAM" id="SSF55931">
    <property type="entry name" value="Glutamine synthetase/guanido kinase"/>
    <property type="match status" value="1"/>
</dbReference>
<evidence type="ECO:0000256" key="4">
    <source>
        <dbReference type="ARBA" id="ARBA00021364"/>
    </source>
</evidence>
<feature type="binding site" evidence="14">
    <location>
        <position position="272"/>
    </location>
    <ligand>
        <name>Mg(2+)</name>
        <dbReference type="ChEBI" id="CHEBI:18420"/>
        <label>1</label>
    </ligand>
</feature>
<dbReference type="STRING" id="1643428.GCA_001442855_00714"/>
<feature type="binding site" evidence="12">
    <location>
        <position position="363"/>
    </location>
    <ligand>
        <name>L-glutamate</name>
        <dbReference type="ChEBI" id="CHEBI:29985"/>
    </ligand>
</feature>
<feature type="binding site" evidence="14">
    <location>
        <position position="223"/>
    </location>
    <ligand>
        <name>Mg(2+)</name>
        <dbReference type="ChEBI" id="CHEBI:18420"/>
        <label>1</label>
    </ligand>
</feature>
<dbReference type="PROSITE" id="PS00182">
    <property type="entry name" value="GLNA_ADENYLATION"/>
    <property type="match status" value="1"/>
</dbReference>
<evidence type="ECO:0000256" key="13">
    <source>
        <dbReference type="PIRSR" id="PIRSR604809-2"/>
    </source>
</evidence>
<dbReference type="InterPro" id="IPR027303">
    <property type="entry name" value="Gln_synth_gly_rich_site"/>
</dbReference>
<keyword evidence="8 14" id="KW-0479">Metal-binding</keyword>
<dbReference type="RefSeq" id="WP_140944521.1">
    <property type="nucleotide sequence ID" value="NZ_FAOO01000004.1"/>
</dbReference>
<dbReference type="InterPro" id="IPR036651">
    <property type="entry name" value="Gln_synt_N_sf"/>
</dbReference>
<dbReference type="AlphaFoldDB" id="A0A0S4MWM6"/>
<evidence type="ECO:0000256" key="10">
    <source>
        <dbReference type="ARBA" id="ARBA00022840"/>
    </source>
</evidence>
<accession>A0A0S4MWM6</accession>
<dbReference type="InterPro" id="IPR008147">
    <property type="entry name" value="Gln_synt_N"/>
</dbReference>
<comment type="subcellular location">
    <subcellularLocation>
        <location evidence="1 18">Cytoplasm</location>
    </subcellularLocation>
</comment>
<dbReference type="PANTHER" id="PTHR43407:SF1">
    <property type="entry name" value="LENGSIN"/>
    <property type="match status" value="1"/>
</dbReference>
<dbReference type="InterPro" id="IPR001637">
    <property type="entry name" value="Gln_synth_I_adenylation_site"/>
</dbReference>
<dbReference type="PROSITE" id="PS00180">
    <property type="entry name" value="GLNA_1"/>
    <property type="match status" value="1"/>
</dbReference>
<evidence type="ECO:0000256" key="16">
    <source>
        <dbReference type="PROSITE-ProRule" id="PRU01330"/>
    </source>
</evidence>
<dbReference type="EC" id="6.3.1.2" evidence="19"/>
<gene>
    <name evidence="22" type="ORF">JGI1_00734</name>
</gene>
<keyword evidence="11 14" id="KW-0460">Magnesium</keyword>
<feature type="binding site" evidence="12">
    <location>
        <position position="342"/>
    </location>
    <ligand>
        <name>L-glutamate</name>
        <dbReference type="ChEBI" id="CHEBI:29985"/>
    </ligand>
</feature>
<evidence type="ECO:0000256" key="15">
    <source>
        <dbReference type="PIRSR" id="PIRSR604809-50"/>
    </source>
</evidence>
<dbReference type="PROSITE" id="PS51987">
    <property type="entry name" value="GS_CATALYTIC"/>
    <property type="match status" value="1"/>
</dbReference>
<feature type="binding site" evidence="12">
    <location>
        <begin position="267"/>
        <end position="268"/>
    </location>
    <ligand>
        <name>L-glutamate</name>
        <dbReference type="ChEBI" id="CHEBI:29985"/>
    </ligand>
</feature>
<sequence length="473" mass="54040">MKSEAIENIFRIIKEHKIKMIDLKFMDFPGQWQHFSVPVHELTESSFEDGFGFDGSSIRGWKSINESDMLVIPDPTTAFIDPFIEVPTLSLICDVYDPITKEKYERCPRYIAQKAEAYLKSTGIADVVYFGPEAEFFIFDNVRFDQNAHEGYYYIDSIEGQWNSGRDEKPNLGYKPRYKEGYFPVPPTDSLNDIRNEMVLIMEQCGLQVEAQHHEVATGGQCEIDFRFAPLVKCADNLLIFKYIVKNVARRHGKTATFMPKPIFGDNGSGMHCHQSLWKNGQPLFYGNGYANLSEIALYYIGGILKHAPALCAFTNPTTNSYKRLVPGFEAPVNLAYSQRNRSAAIRIPTYSSSPKAKRIEVRFPDGSCNPYLAFSAMLMAGIDGIINKIDPGEPLDKDIYSLPPEELKNIPSTPGSLEEALKALERDHEFLLRGDVFTEDVIEAWIKYKWEKEVNPMRMRPHPYEFMLYFDV</sequence>
<protein>
    <recommendedName>
        <fullName evidence="4 19">Glutamine synthetase</fullName>
        <ecNumber evidence="19">6.3.1.2</ecNumber>
    </recommendedName>
</protein>
<comment type="similarity">
    <text evidence="2 16 17">Belongs to the glutamine synthetase family.</text>
</comment>
<dbReference type="GO" id="GO:0005737">
    <property type="term" value="C:cytoplasm"/>
    <property type="evidence" value="ECO:0007669"/>
    <property type="project" value="UniProtKB-SubCell"/>
</dbReference>
<feature type="binding site" evidence="12">
    <location>
        <position position="330"/>
    </location>
    <ligand>
        <name>L-glutamate</name>
        <dbReference type="ChEBI" id="CHEBI:29985"/>
    </ligand>
</feature>
<keyword evidence="5 18" id="KW-0963">Cytoplasm</keyword>
<evidence type="ECO:0000313" key="23">
    <source>
        <dbReference type="Proteomes" id="UP000320623"/>
    </source>
</evidence>
<dbReference type="OrthoDB" id="9807095at2"/>
<keyword evidence="23" id="KW-1185">Reference proteome</keyword>
<dbReference type="Gene3D" id="3.10.20.70">
    <property type="entry name" value="Glutamine synthetase, N-terminal domain"/>
    <property type="match status" value="1"/>
</dbReference>
<feature type="binding site" evidence="12">
    <location>
        <position position="324"/>
    </location>
    <ligand>
        <name>L-glutamate</name>
        <dbReference type="ChEBI" id="CHEBI:29985"/>
    </ligand>
</feature>
<dbReference type="SMART" id="SM01230">
    <property type="entry name" value="Gln-synt_C"/>
    <property type="match status" value="1"/>
</dbReference>
<dbReference type="Proteomes" id="UP000320623">
    <property type="component" value="Unassembled WGS sequence"/>
</dbReference>
<dbReference type="GO" id="GO:0005524">
    <property type="term" value="F:ATP binding"/>
    <property type="evidence" value="ECO:0007669"/>
    <property type="project" value="UniProtKB-KW"/>
</dbReference>
<evidence type="ECO:0000256" key="17">
    <source>
        <dbReference type="RuleBase" id="RU000384"/>
    </source>
</evidence>
<dbReference type="PROSITE" id="PS51986">
    <property type="entry name" value="GS_BETA_GRASP"/>
    <property type="match status" value="1"/>
</dbReference>
<dbReference type="PROSITE" id="PS00181">
    <property type="entry name" value="GLNA_ATP"/>
    <property type="match status" value="1"/>
</dbReference>
<reference evidence="23" key="1">
    <citation type="submission" date="2015-11" db="EMBL/GenBank/DDBJ databases">
        <authorList>
            <person name="Varghese N."/>
        </authorList>
    </citation>
    <scope>NUCLEOTIDE SEQUENCE [LARGE SCALE GENOMIC DNA]</scope>
</reference>
<dbReference type="Gene3D" id="3.30.590.10">
    <property type="entry name" value="Glutamine synthetase/guanido kinase, catalytic domain"/>
    <property type="match status" value="1"/>
</dbReference>
<feature type="binding site" evidence="13">
    <location>
        <begin position="274"/>
        <end position="276"/>
    </location>
    <ligand>
        <name>ATP</name>
        <dbReference type="ChEBI" id="CHEBI:30616"/>
    </ligand>
</feature>
<feature type="binding site" evidence="13">
    <location>
        <position position="356"/>
    </location>
    <ligand>
        <name>ATP</name>
        <dbReference type="ChEBI" id="CHEBI:30616"/>
    </ligand>
</feature>
<evidence type="ECO:0000256" key="12">
    <source>
        <dbReference type="PIRSR" id="PIRSR604809-1"/>
    </source>
</evidence>
<evidence type="ECO:0000256" key="2">
    <source>
        <dbReference type="ARBA" id="ARBA00009897"/>
    </source>
</evidence>
<keyword evidence="6 15" id="KW-0597">Phosphoprotein</keyword>
<feature type="binding site" evidence="13">
    <location>
        <begin position="226"/>
        <end position="228"/>
    </location>
    <ligand>
        <name>ATP</name>
        <dbReference type="ChEBI" id="CHEBI:30616"/>
    </ligand>
</feature>
<dbReference type="Pfam" id="PF00120">
    <property type="entry name" value="Gln-synt_C"/>
    <property type="match status" value="1"/>
</dbReference>
<feature type="binding site" evidence="14">
    <location>
        <position position="133"/>
    </location>
    <ligand>
        <name>Mg(2+)</name>
        <dbReference type="ChEBI" id="CHEBI:18420"/>
        <label>1</label>
    </ligand>
</feature>
<dbReference type="GO" id="GO:0004356">
    <property type="term" value="F:glutamine synthetase activity"/>
    <property type="evidence" value="ECO:0007669"/>
    <property type="project" value="UniProtKB-EC"/>
</dbReference>
<dbReference type="SUPFAM" id="SSF54368">
    <property type="entry name" value="Glutamine synthetase, N-terminal domain"/>
    <property type="match status" value="1"/>
</dbReference>
<dbReference type="GO" id="GO:0006542">
    <property type="term" value="P:glutamine biosynthetic process"/>
    <property type="evidence" value="ECO:0007669"/>
    <property type="project" value="InterPro"/>
</dbReference>
<dbReference type="GO" id="GO:0016020">
    <property type="term" value="C:membrane"/>
    <property type="evidence" value="ECO:0007669"/>
    <property type="project" value="TreeGrafter"/>
</dbReference>
<feature type="binding site" evidence="13">
    <location>
        <position position="342"/>
    </location>
    <ligand>
        <name>ATP</name>
        <dbReference type="ChEBI" id="CHEBI:30616"/>
    </ligand>
</feature>
<dbReference type="NCBIfam" id="TIGR00653">
    <property type="entry name" value="GlnA"/>
    <property type="match status" value="1"/>
</dbReference>
<evidence type="ECO:0000256" key="18">
    <source>
        <dbReference type="RuleBase" id="RU000387"/>
    </source>
</evidence>
<dbReference type="EMBL" id="FAOO01000004">
    <property type="protein sequence ID" value="CUU03392.1"/>
    <property type="molecule type" value="Genomic_DNA"/>
</dbReference>
<evidence type="ECO:0000313" key="22">
    <source>
        <dbReference type="EMBL" id="CUU03392.1"/>
    </source>
</evidence>
<keyword evidence="7 19" id="KW-0436">Ligase</keyword>
<evidence type="ECO:0000256" key="14">
    <source>
        <dbReference type="PIRSR" id="PIRSR604809-3"/>
    </source>
</evidence>
<evidence type="ECO:0000256" key="5">
    <source>
        <dbReference type="ARBA" id="ARBA00022490"/>
    </source>
</evidence>
<proteinExistence type="inferred from homology"/>
<comment type="catalytic activity">
    <reaction evidence="19">
        <text>L-glutamate + NH4(+) + ATP = L-glutamine + ADP + phosphate + H(+)</text>
        <dbReference type="Rhea" id="RHEA:16169"/>
        <dbReference type="ChEBI" id="CHEBI:15378"/>
        <dbReference type="ChEBI" id="CHEBI:28938"/>
        <dbReference type="ChEBI" id="CHEBI:29985"/>
        <dbReference type="ChEBI" id="CHEBI:30616"/>
        <dbReference type="ChEBI" id="CHEBI:43474"/>
        <dbReference type="ChEBI" id="CHEBI:58359"/>
        <dbReference type="ChEBI" id="CHEBI:456216"/>
        <dbReference type="EC" id="6.3.1.2"/>
    </reaction>
</comment>
<feature type="binding site" evidence="14">
    <location>
        <position position="135"/>
    </location>
    <ligand>
        <name>Mg(2+)</name>
        <dbReference type="ChEBI" id="CHEBI:18420"/>
        <label>2</label>
    </ligand>
</feature>
<dbReference type="InterPro" id="IPR014746">
    <property type="entry name" value="Gln_synth/guanido_kin_cat_dom"/>
</dbReference>
<evidence type="ECO:0000256" key="19">
    <source>
        <dbReference type="RuleBase" id="RU004356"/>
    </source>
</evidence>
<feature type="modified residue" description="O-AMP-tyrosine" evidence="15">
    <location>
        <position position="401"/>
    </location>
</feature>
<feature type="binding site" evidence="13">
    <location>
        <position position="210"/>
    </location>
    <ligand>
        <name>ATP</name>
        <dbReference type="ChEBI" id="CHEBI:30616"/>
    </ligand>
</feature>
<dbReference type="InterPro" id="IPR027302">
    <property type="entry name" value="Gln_synth_N_conserv_site"/>
</dbReference>
<name>A0A0S4MWM6_9BACT</name>
<evidence type="ECO:0000259" key="20">
    <source>
        <dbReference type="PROSITE" id="PS51986"/>
    </source>
</evidence>
<dbReference type="InterPro" id="IPR008146">
    <property type="entry name" value="Gln_synth_cat_dom"/>
</dbReference>
<dbReference type="InterPro" id="IPR004809">
    <property type="entry name" value="Gln_synth_I"/>
</dbReference>
<evidence type="ECO:0000256" key="9">
    <source>
        <dbReference type="ARBA" id="ARBA00022741"/>
    </source>
</evidence>
<dbReference type="Pfam" id="PF03951">
    <property type="entry name" value="Gln-synt_N"/>
    <property type="match status" value="1"/>
</dbReference>
<dbReference type="GO" id="GO:0046872">
    <property type="term" value="F:metal ion binding"/>
    <property type="evidence" value="ECO:0007669"/>
    <property type="project" value="UniProtKB-KW"/>
</dbReference>
<evidence type="ECO:0000256" key="11">
    <source>
        <dbReference type="ARBA" id="ARBA00022842"/>
    </source>
</evidence>
<comment type="subunit">
    <text evidence="3 18">Oligomer of 12 subunits arranged in the form of two hexagons.</text>
</comment>
<keyword evidence="10 13" id="KW-0067">ATP-binding</keyword>
<dbReference type="FunFam" id="3.30.590.10:FF:000001">
    <property type="entry name" value="Glutamine synthetase"/>
    <property type="match status" value="1"/>
</dbReference>
<evidence type="ECO:0000256" key="1">
    <source>
        <dbReference type="ARBA" id="ARBA00004496"/>
    </source>
</evidence>
<evidence type="ECO:0000256" key="7">
    <source>
        <dbReference type="ARBA" id="ARBA00022598"/>
    </source>
</evidence>
<comment type="cofactor">
    <cofactor evidence="14">
        <name>Mg(2+)</name>
        <dbReference type="ChEBI" id="CHEBI:18420"/>
    </cofactor>
    <text evidence="14">Binds 2 Mg(2+) ions per subunit.</text>
</comment>
<feature type="binding site" evidence="14">
    <location>
        <position position="215"/>
    </location>
    <ligand>
        <name>Mg(2+)</name>
        <dbReference type="ChEBI" id="CHEBI:18420"/>
        <label>1</label>
    </ligand>
</feature>